<keyword evidence="8 13" id="KW-1133">Transmembrane helix</keyword>
<dbReference type="GO" id="GO:0015986">
    <property type="term" value="P:proton motive force-driven ATP synthesis"/>
    <property type="evidence" value="ECO:0007669"/>
    <property type="project" value="InterPro"/>
</dbReference>
<comment type="subunit">
    <text evidence="3">F-type ATPases have 2 components, CF(1) - the catalytic core - and CF(0) - the membrane proton channel.</text>
</comment>
<keyword evidence="7 12" id="KW-0375">Hydrogen ion transport</keyword>
<dbReference type="GO" id="GO:0031966">
    <property type="term" value="C:mitochondrial membrane"/>
    <property type="evidence" value="ECO:0007669"/>
    <property type="project" value="UniProtKB-SubCell"/>
</dbReference>
<evidence type="ECO:0000256" key="5">
    <source>
        <dbReference type="ARBA" id="ARBA00022547"/>
    </source>
</evidence>
<protein>
    <recommendedName>
        <fullName evidence="12">ATP synthase complex subunit 8</fullName>
    </recommendedName>
</protein>
<gene>
    <name evidence="14" type="primary">ATP8</name>
</gene>
<proteinExistence type="inferred from homology"/>
<dbReference type="GO" id="GO:0015078">
    <property type="term" value="F:proton transmembrane transporter activity"/>
    <property type="evidence" value="ECO:0007669"/>
    <property type="project" value="InterPro"/>
</dbReference>
<evidence type="ECO:0000256" key="2">
    <source>
        <dbReference type="ARBA" id="ARBA00008892"/>
    </source>
</evidence>
<evidence type="ECO:0000256" key="9">
    <source>
        <dbReference type="ARBA" id="ARBA00023065"/>
    </source>
</evidence>
<sequence>MPQMAPLNWLMLFIYFCMIFMIFNIMNYYMFNYKIKNILFKKKKSIMNWKW</sequence>
<keyword evidence="9 12" id="KW-0406">Ion transport</keyword>
<dbReference type="AlphaFoldDB" id="A0A126TGK7"/>
<accession>A0A126TGK7</accession>
<evidence type="ECO:0000256" key="4">
    <source>
        <dbReference type="ARBA" id="ARBA00022448"/>
    </source>
</evidence>
<comment type="subcellular location">
    <subcellularLocation>
        <location evidence="1 12">Mitochondrion membrane</location>
        <topology evidence="1 12">Single-pass membrane protein</topology>
    </subcellularLocation>
</comment>
<geneLocation type="mitochondrion" evidence="14"/>
<keyword evidence="5 12" id="KW-0138">CF(0)</keyword>
<dbReference type="GO" id="GO:0045259">
    <property type="term" value="C:proton-transporting ATP synthase complex"/>
    <property type="evidence" value="ECO:0007669"/>
    <property type="project" value="UniProtKB-KW"/>
</dbReference>
<evidence type="ECO:0000256" key="13">
    <source>
        <dbReference type="SAM" id="Phobius"/>
    </source>
</evidence>
<evidence type="ECO:0000256" key="3">
    <source>
        <dbReference type="ARBA" id="ARBA00011291"/>
    </source>
</evidence>
<evidence type="ECO:0000313" key="14">
    <source>
        <dbReference type="EMBL" id="AML26791.1"/>
    </source>
</evidence>
<dbReference type="EMBL" id="KT696270">
    <property type="protein sequence ID" value="AML26791.1"/>
    <property type="molecule type" value="Genomic_DNA"/>
</dbReference>
<organism evidence="14">
    <name type="scientific">Scarabaeidae sp. BMNH 1274753</name>
    <dbReference type="NCBI Taxonomy" id="1796541"/>
    <lineage>
        <taxon>Eukaryota</taxon>
        <taxon>Metazoa</taxon>
        <taxon>Ecdysozoa</taxon>
        <taxon>Arthropoda</taxon>
        <taxon>Hexapoda</taxon>
        <taxon>Insecta</taxon>
        <taxon>Pterygota</taxon>
        <taxon>Neoptera</taxon>
        <taxon>Endopterygota</taxon>
        <taxon>Coleoptera</taxon>
        <taxon>Polyphaga</taxon>
        <taxon>Scarabaeiformia</taxon>
        <taxon>Scarabaeidae</taxon>
    </lineage>
</organism>
<dbReference type="Pfam" id="PF00895">
    <property type="entry name" value="ATP-synt_8"/>
    <property type="match status" value="1"/>
</dbReference>
<comment type="similarity">
    <text evidence="2 12">Belongs to the ATPase protein 8 family.</text>
</comment>
<evidence type="ECO:0000256" key="8">
    <source>
        <dbReference type="ARBA" id="ARBA00022989"/>
    </source>
</evidence>
<feature type="transmembrane region" description="Helical" evidence="13">
    <location>
        <begin position="12"/>
        <end position="31"/>
    </location>
</feature>
<evidence type="ECO:0000256" key="11">
    <source>
        <dbReference type="ARBA" id="ARBA00023136"/>
    </source>
</evidence>
<reference evidence="14" key="1">
    <citation type="submission" date="2015-09" db="EMBL/GenBank/DDBJ databases">
        <title>Capturing the unknown biodiversity of arthropods in tropical forests using metagenomics.</title>
        <authorList>
            <person name="Andujar C."/>
            <person name="Creedy T.J."/>
            <person name="Garner B."/>
            <person name="Canty R."/>
            <person name="Warner H.B."/>
            <person name="Lipecki J."/>
            <person name="Crampton-Platt A."/>
            <person name="Gabrielli M."/>
            <person name="Croydon-Veleslavov I.A."/>
            <person name="Lim J.L."/>
            <person name="Linard B."/>
            <person name="Vogler A."/>
        </authorList>
    </citation>
    <scope>NUCLEOTIDE SEQUENCE</scope>
</reference>
<evidence type="ECO:0000256" key="6">
    <source>
        <dbReference type="ARBA" id="ARBA00022692"/>
    </source>
</evidence>
<evidence type="ECO:0000256" key="1">
    <source>
        <dbReference type="ARBA" id="ARBA00004304"/>
    </source>
</evidence>
<keyword evidence="11 13" id="KW-0472">Membrane</keyword>
<keyword evidence="6 12" id="KW-0812">Transmembrane</keyword>
<name>A0A126TGK7_9SCAR</name>
<evidence type="ECO:0000256" key="12">
    <source>
        <dbReference type="RuleBase" id="RU003661"/>
    </source>
</evidence>
<keyword evidence="4 12" id="KW-0813">Transport</keyword>
<evidence type="ECO:0000256" key="7">
    <source>
        <dbReference type="ARBA" id="ARBA00022781"/>
    </source>
</evidence>
<keyword evidence="10 12" id="KW-0496">Mitochondrion</keyword>
<dbReference type="InterPro" id="IPR001421">
    <property type="entry name" value="ATP8_metazoa"/>
</dbReference>
<evidence type="ECO:0000256" key="10">
    <source>
        <dbReference type="ARBA" id="ARBA00023128"/>
    </source>
</evidence>